<gene>
    <name evidence="1" type="ORF">UFOPK2370_01025</name>
</gene>
<evidence type="ECO:0000313" key="1">
    <source>
        <dbReference type="EMBL" id="CAB4692061.1"/>
    </source>
</evidence>
<protein>
    <submittedName>
        <fullName evidence="1">Unannotated protein</fullName>
    </submittedName>
</protein>
<sequence>MPRSNRPKRKKGDEVPELNLDVIRAGIKKTEFKNGVEYVVQTTTGSRADDDKVWKCPHCNQNIAKGTAHTVAWDAHRDVSTRRHFHNPCWKSFQGKLL</sequence>
<proteinExistence type="predicted"/>
<name>A0A6J6NYW9_9ZZZZ</name>
<reference evidence="1" key="1">
    <citation type="submission" date="2020-05" db="EMBL/GenBank/DDBJ databases">
        <authorList>
            <person name="Chiriac C."/>
            <person name="Salcher M."/>
            <person name="Ghai R."/>
            <person name="Kavagutti S V."/>
        </authorList>
    </citation>
    <scope>NUCLEOTIDE SEQUENCE</scope>
</reference>
<dbReference type="EMBL" id="CAEZXK010000033">
    <property type="protein sequence ID" value="CAB4692061.1"/>
    <property type="molecule type" value="Genomic_DNA"/>
</dbReference>
<dbReference type="AlphaFoldDB" id="A0A6J6NYW9"/>
<accession>A0A6J6NYW9</accession>
<organism evidence="1">
    <name type="scientific">freshwater metagenome</name>
    <dbReference type="NCBI Taxonomy" id="449393"/>
    <lineage>
        <taxon>unclassified sequences</taxon>
        <taxon>metagenomes</taxon>
        <taxon>ecological metagenomes</taxon>
    </lineage>
</organism>